<dbReference type="Proteomes" id="UP001176941">
    <property type="component" value="Unassembled WGS sequence"/>
</dbReference>
<gene>
    <name evidence="1" type="ORF">MRATA1EN1_LOCUS31007</name>
</gene>
<evidence type="ECO:0000313" key="1">
    <source>
        <dbReference type="EMBL" id="CAI9149389.1"/>
    </source>
</evidence>
<evidence type="ECO:0000313" key="2">
    <source>
        <dbReference type="Proteomes" id="UP001176941"/>
    </source>
</evidence>
<sequence length="151" mass="16566">IWQVHRARVTVVGRFLAHLLRSMARFSDANTNEVGETGKIRSSLEGGGRCPPSAACSIAGCRTICKAQCNCHKVLEEPDPNVSYAPISRRVNDIFKKRPDYSTGNAESGVPLVVRRSATVHLFPEHPRMCTYQIGDASLFSCSYVDASVLK</sequence>
<accession>A0ABN8XJ27</accession>
<comment type="caution">
    <text evidence="1">The sequence shown here is derived from an EMBL/GenBank/DDBJ whole genome shotgun (WGS) entry which is preliminary data.</text>
</comment>
<organism evidence="1 2">
    <name type="scientific">Rangifer tarandus platyrhynchus</name>
    <name type="common">Svalbard reindeer</name>
    <dbReference type="NCBI Taxonomy" id="3082113"/>
    <lineage>
        <taxon>Eukaryota</taxon>
        <taxon>Metazoa</taxon>
        <taxon>Chordata</taxon>
        <taxon>Craniata</taxon>
        <taxon>Vertebrata</taxon>
        <taxon>Euteleostomi</taxon>
        <taxon>Mammalia</taxon>
        <taxon>Eutheria</taxon>
        <taxon>Laurasiatheria</taxon>
        <taxon>Artiodactyla</taxon>
        <taxon>Ruminantia</taxon>
        <taxon>Pecora</taxon>
        <taxon>Cervidae</taxon>
        <taxon>Odocoileinae</taxon>
        <taxon>Rangifer</taxon>
    </lineage>
</organism>
<proteinExistence type="predicted"/>
<keyword evidence="2" id="KW-1185">Reference proteome</keyword>
<reference evidence="1" key="1">
    <citation type="submission" date="2023-04" db="EMBL/GenBank/DDBJ databases">
        <authorList>
            <consortium name="ELIXIR-Norway"/>
        </authorList>
    </citation>
    <scope>NUCLEOTIDE SEQUENCE [LARGE SCALE GENOMIC DNA]</scope>
</reference>
<name>A0ABN8XJ27_RANTA</name>
<protein>
    <submittedName>
        <fullName evidence="1">Uncharacterized protein</fullName>
    </submittedName>
</protein>
<feature type="non-terminal residue" evidence="1">
    <location>
        <position position="1"/>
    </location>
</feature>
<dbReference type="EMBL" id="CATKSN020000275">
    <property type="protein sequence ID" value="CAI9149389.1"/>
    <property type="molecule type" value="Genomic_DNA"/>
</dbReference>